<dbReference type="GO" id="GO:0006355">
    <property type="term" value="P:regulation of DNA-templated transcription"/>
    <property type="evidence" value="ECO:0007669"/>
    <property type="project" value="InterPro"/>
</dbReference>
<evidence type="ECO:0000313" key="1">
    <source>
        <dbReference type="EMBL" id="CDG96732.1"/>
    </source>
</evidence>
<protein>
    <recommendedName>
        <fullName evidence="2">Pyocin activator protein PrtN</fullName>
    </recommendedName>
</protein>
<organism evidence="1">
    <name type="scientific">Xenorhabdus bovienii str. puntauvense</name>
    <dbReference type="NCBI Taxonomy" id="1398201"/>
    <lineage>
        <taxon>Bacteria</taxon>
        <taxon>Pseudomonadati</taxon>
        <taxon>Pseudomonadota</taxon>
        <taxon>Gammaproteobacteria</taxon>
        <taxon>Enterobacterales</taxon>
        <taxon>Morganellaceae</taxon>
        <taxon>Xenorhabdus</taxon>
    </lineage>
</organism>
<dbReference type="EMBL" id="CBSW010000137">
    <property type="protein sequence ID" value="CDG96732.1"/>
    <property type="molecule type" value="Genomic_DNA"/>
</dbReference>
<evidence type="ECO:0008006" key="2">
    <source>
        <dbReference type="Google" id="ProtNLM"/>
    </source>
</evidence>
<dbReference type="Proteomes" id="UP000028511">
    <property type="component" value="Unassembled WGS sequence"/>
</dbReference>
<dbReference type="HOGENOM" id="CLU_165465_0_0_6"/>
<reference evidence="1" key="1">
    <citation type="submission" date="2013-07" db="EMBL/GenBank/DDBJ databases">
        <title>Sub-species coevolution in mutualistic symbiosis.</title>
        <authorList>
            <person name="Murfin K."/>
            <person name="Klassen J."/>
            <person name="Lee M."/>
            <person name="Forst S."/>
            <person name="Stock P."/>
            <person name="Goodrich-Blair H."/>
        </authorList>
    </citation>
    <scope>NUCLEOTIDE SEQUENCE [LARGE SCALE GENOMIC DNA]</scope>
    <source>
        <strain evidence="1">Puntauvense</strain>
    </source>
</reference>
<dbReference type="Pfam" id="PF11112">
    <property type="entry name" value="PyocinActivator"/>
    <property type="match status" value="1"/>
</dbReference>
<proteinExistence type="predicted"/>
<sequence>MGRKGITGSSGKSDFGEWLSERRKAMRMNTAFLLMAEFETAAIPLSNIAERYLGMRPSTAEQKASLGLLPLPTFRCNDSQKSPRMVHVNDLADLIDKKRKESKEEMEYITKKSKQKNQLAVHQ</sequence>
<accession>A0A077NEN9</accession>
<gene>
    <name evidence="1" type="ORF">XBP1_2210006</name>
</gene>
<name>A0A077NEN9_XENBV</name>
<dbReference type="AlphaFoldDB" id="A0A077NEN9"/>
<comment type="caution">
    <text evidence="1">The sequence shown here is derived from an EMBL/GenBank/DDBJ whole genome shotgun (WGS) entry which is preliminary data.</text>
</comment>
<dbReference type="InterPro" id="IPR020518">
    <property type="entry name" value="Tscrpt_reg_PrtN"/>
</dbReference>